<feature type="compositionally biased region" description="Low complexity" evidence="1">
    <location>
        <begin position="73"/>
        <end position="83"/>
    </location>
</feature>
<comment type="caution">
    <text evidence="2">The sequence shown here is derived from an EMBL/GenBank/DDBJ whole genome shotgun (WGS) entry which is preliminary data.</text>
</comment>
<keyword evidence="3" id="KW-1185">Reference proteome</keyword>
<feature type="compositionally biased region" description="Basic and acidic residues" evidence="1">
    <location>
        <begin position="201"/>
        <end position="210"/>
    </location>
</feature>
<dbReference type="OrthoDB" id="5973369at2759"/>
<accession>A0A2B4S697</accession>
<feature type="region of interest" description="Disordered" evidence="1">
    <location>
        <begin position="197"/>
        <end position="256"/>
    </location>
</feature>
<evidence type="ECO:0000313" key="3">
    <source>
        <dbReference type="Proteomes" id="UP000225706"/>
    </source>
</evidence>
<protein>
    <submittedName>
        <fullName evidence="2">Uncharacterized protein</fullName>
    </submittedName>
</protein>
<feature type="compositionally biased region" description="Basic and acidic residues" evidence="1">
    <location>
        <begin position="108"/>
        <end position="120"/>
    </location>
</feature>
<feature type="compositionally biased region" description="Basic and acidic residues" evidence="1">
    <location>
        <begin position="1"/>
        <end position="11"/>
    </location>
</feature>
<feature type="compositionally biased region" description="Basic and acidic residues" evidence="1">
    <location>
        <begin position="84"/>
        <end position="93"/>
    </location>
</feature>
<dbReference type="Proteomes" id="UP000225706">
    <property type="component" value="Unassembled WGS sequence"/>
</dbReference>
<name>A0A2B4S697_STYPI</name>
<feature type="region of interest" description="Disordered" evidence="1">
    <location>
        <begin position="1"/>
        <end position="152"/>
    </location>
</feature>
<proteinExistence type="predicted"/>
<evidence type="ECO:0000313" key="2">
    <source>
        <dbReference type="EMBL" id="PFX24107.1"/>
    </source>
</evidence>
<evidence type="ECO:0000256" key="1">
    <source>
        <dbReference type="SAM" id="MobiDB-lite"/>
    </source>
</evidence>
<reference evidence="3" key="1">
    <citation type="journal article" date="2017" name="bioRxiv">
        <title>Comparative analysis of the genomes of Stylophora pistillata and Acropora digitifera provides evidence for extensive differences between species of corals.</title>
        <authorList>
            <person name="Voolstra C.R."/>
            <person name="Li Y."/>
            <person name="Liew Y.J."/>
            <person name="Baumgarten S."/>
            <person name="Zoccola D."/>
            <person name="Flot J.-F."/>
            <person name="Tambutte S."/>
            <person name="Allemand D."/>
            <person name="Aranda M."/>
        </authorList>
    </citation>
    <scope>NUCLEOTIDE SEQUENCE [LARGE SCALE GENOMIC DNA]</scope>
</reference>
<organism evidence="2 3">
    <name type="scientific">Stylophora pistillata</name>
    <name type="common">Smooth cauliflower coral</name>
    <dbReference type="NCBI Taxonomy" id="50429"/>
    <lineage>
        <taxon>Eukaryota</taxon>
        <taxon>Metazoa</taxon>
        <taxon>Cnidaria</taxon>
        <taxon>Anthozoa</taxon>
        <taxon>Hexacorallia</taxon>
        <taxon>Scleractinia</taxon>
        <taxon>Astrocoeniina</taxon>
        <taxon>Pocilloporidae</taxon>
        <taxon>Stylophora</taxon>
    </lineage>
</organism>
<feature type="compositionally biased region" description="Low complexity" evidence="1">
    <location>
        <begin position="31"/>
        <end position="62"/>
    </location>
</feature>
<sequence length="367" mass="41656">MSENNLRKRTETMPISLKIDKSTRESSYGTSVSRESSFSSVELGASNSVSRESSFSSVASSNGSGGFFEVDSSRSSSRSNSWRSSEDSSESRQRISSVTDQQYQRLHNARERFRKAREPTSNDSSVTEESHAPPENTRSMTNLKRPEVHGRSASEPHILVLSPISSQSKLSASPDGLVISTPPVKSFIEYRLRSRSFTGSEHSEEERGEMKNLQASFSHSHLQVPDSRNDCMRRSGRKSCGENQDQNAEKVTVSEEDYQTLKKEMESLRQERDCLRRECDRLRCERDAVQLERDTLLCEKSNLQVELNNRNDIIQHLQDHVTKPVNSLVVPDEVKSTPKKQRSKSEVRRPAFYFPEEMAKTNAYTCL</sequence>
<dbReference type="EMBL" id="LSMT01000186">
    <property type="protein sequence ID" value="PFX24107.1"/>
    <property type="molecule type" value="Genomic_DNA"/>
</dbReference>
<gene>
    <name evidence="2" type="ORF">AWC38_SpisGene11315</name>
</gene>
<dbReference type="AlphaFoldDB" id="A0A2B4S697"/>